<evidence type="ECO:0000256" key="1">
    <source>
        <dbReference type="SAM" id="Phobius"/>
    </source>
</evidence>
<name>A0A4S4G650_9ACTN</name>
<evidence type="ECO:0000313" key="2">
    <source>
        <dbReference type="EMBL" id="THG38893.1"/>
    </source>
</evidence>
<dbReference type="InterPro" id="IPR025324">
    <property type="entry name" value="DUF4230"/>
</dbReference>
<dbReference type="Proteomes" id="UP000308978">
    <property type="component" value="Unassembled WGS sequence"/>
</dbReference>
<sequence>MPSSPFLLWTGLPAAIGYCEEGAPMLDAEKVETINSVLAKAKFVVIGVLVGAVLGVGGAVFFQNYNPPDDDKGAAATAVFGRFVEQSELVGVSQDYCIVDKYPDVETFFDLFDLPWTANSVWYRYAGTLKAGVNMETAEMSSNGTNIRVSLDQPYIVSNTPNMDITGVLEENNNVLNPIHVEDVDEIQRECVRISEEDALAGGLLDEARTQAEKDITTLFKSALGDEYMVEFEWREA</sequence>
<keyword evidence="1" id="KW-0472">Membrane</keyword>
<dbReference type="Pfam" id="PF14014">
    <property type="entry name" value="DUF4230"/>
    <property type="match status" value="1"/>
</dbReference>
<proteinExistence type="predicted"/>
<accession>A0A4S4G650</accession>
<feature type="transmembrane region" description="Helical" evidence="1">
    <location>
        <begin position="43"/>
        <end position="62"/>
    </location>
</feature>
<comment type="caution">
    <text evidence="2">The sequence shown here is derived from an EMBL/GenBank/DDBJ whole genome shotgun (WGS) entry which is preliminary data.</text>
</comment>
<organism evidence="2 3">
    <name type="scientific">Adlercreutzia caecimuris</name>
    <dbReference type="NCBI Taxonomy" id="671266"/>
    <lineage>
        <taxon>Bacteria</taxon>
        <taxon>Bacillati</taxon>
        <taxon>Actinomycetota</taxon>
        <taxon>Coriobacteriia</taxon>
        <taxon>Eggerthellales</taxon>
        <taxon>Eggerthellaceae</taxon>
        <taxon>Adlercreutzia</taxon>
    </lineage>
</organism>
<keyword evidence="1" id="KW-1133">Transmembrane helix</keyword>
<evidence type="ECO:0000313" key="3">
    <source>
        <dbReference type="Proteomes" id="UP000308978"/>
    </source>
</evidence>
<gene>
    <name evidence="2" type="ORF">E5986_00945</name>
</gene>
<protein>
    <submittedName>
        <fullName evidence="2">DUF4230 domain-containing protein</fullName>
    </submittedName>
</protein>
<reference evidence="2 3" key="1">
    <citation type="submission" date="2019-04" db="EMBL/GenBank/DDBJ databases">
        <title>Microbes associate with the intestines of laboratory mice.</title>
        <authorList>
            <person name="Navarre W."/>
            <person name="Wong E."/>
            <person name="Huang K.C."/>
            <person name="Tropini C."/>
            <person name="Ng K."/>
            <person name="Yu B."/>
        </authorList>
    </citation>
    <scope>NUCLEOTIDE SEQUENCE [LARGE SCALE GENOMIC DNA]</scope>
    <source>
        <strain evidence="2 3">NM80_B27</strain>
    </source>
</reference>
<dbReference type="AlphaFoldDB" id="A0A4S4G650"/>
<keyword evidence="1" id="KW-0812">Transmembrane</keyword>
<dbReference type="EMBL" id="SSTJ01000001">
    <property type="protein sequence ID" value="THG38893.1"/>
    <property type="molecule type" value="Genomic_DNA"/>
</dbReference>